<proteinExistence type="predicted"/>
<accession>A0A0H5E3L4</accession>
<evidence type="ECO:0000313" key="2">
    <source>
        <dbReference type="EMBL" id="CRX37805.1"/>
    </source>
</evidence>
<dbReference type="RefSeq" id="WP_098037661.1">
    <property type="nucleotide sequence ID" value="NZ_CWGJ01000006.1"/>
</dbReference>
<evidence type="ECO:0000313" key="3">
    <source>
        <dbReference type="Proteomes" id="UP000220251"/>
    </source>
</evidence>
<keyword evidence="3" id="KW-1185">Reference proteome</keyword>
<keyword evidence="1" id="KW-0732">Signal</keyword>
<reference evidence="3" key="1">
    <citation type="submission" date="2015-06" db="EMBL/GenBank/DDBJ databases">
        <authorList>
            <person name="Bertelli C."/>
        </authorList>
    </citation>
    <scope>NUCLEOTIDE SEQUENCE [LARGE SCALE GENOMIC DNA]</scope>
    <source>
        <strain evidence="3">CRIB-30</strain>
    </source>
</reference>
<protein>
    <submittedName>
        <fullName evidence="2">Putative secreted protein</fullName>
    </submittedName>
</protein>
<name>A0A0H5E3L4_9BACT</name>
<dbReference type="OrthoDB" id="22150at2"/>
<feature type="signal peptide" evidence="1">
    <location>
        <begin position="1"/>
        <end position="22"/>
    </location>
</feature>
<dbReference type="AlphaFoldDB" id="A0A0H5E3L4"/>
<dbReference type="EMBL" id="CWGJ01000006">
    <property type="protein sequence ID" value="CRX37805.1"/>
    <property type="molecule type" value="Genomic_DNA"/>
</dbReference>
<dbReference type="Proteomes" id="UP000220251">
    <property type="component" value="Unassembled WGS sequence"/>
</dbReference>
<organism evidence="2 3">
    <name type="scientific">Estrella lausannensis</name>
    <dbReference type="NCBI Taxonomy" id="483423"/>
    <lineage>
        <taxon>Bacteria</taxon>
        <taxon>Pseudomonadati</taxon>
        <taxon>Chlamydiota</taxon>
        <taxon>Chlamydiia</taxon>
        <taxon>Parachlamydiales</taxon>
        <taxon>Candidatus Criblamydiaceae</taxon>
        <taxon>Estrella</taxon>
    </lineage>
</organism>
<feature type="chain" id="PRO_5005218716" evidence="1">
    <location>
        <begin position="23"/>
        <end position="506"/>
    </location>
</feature>
<gene>
    <name evidence="2" type="ORF">ELAC_0450</name>
</gene>
<evidence type="ECO:0000256" key="1">
    <source>
        <dbReference type="SAM" id="SignalP"/>
    </source>
</evidence>
<sequence length="506" mass="55120">MRLFKRIPFLSLILISFIFVVAAEESTSDQGLFELSSAKCSVSKDSLALEGDVLLKTPFGEIRAKRANARGTKGAIREDGLLELEGGVVARSLEGDREVRCDAASFSCKTGEGSCRGEGNPVFFRQRGSSNEELTMTCQSLTFLLDREKGGSASSGLSLIRGEGGVVIRRGDGVEAKGETIQTTPDEGDGRGRTIHLHSLSKPCQITIAEALFLEASRIVYSENDGVLRLYEPKGEVKLPGISLHLISDFLTWYPDQKKLILEGKTKVSSGGMVWIVEGRLTAELNASALTPPLKVETGLQSIKPDIIPFKHAFGNIGSGRLQVTAQGKMVLTGIERGMTVDCIGTAVYNSEKGRLVIEREGAGNKVHLLDKYGEIFSDRTVVVFGKRNLTSRVERIELFGGVGIVNRIYGSGTGEAAQFLLADEAVIEPLTDSLSLKAKRGKRVLIMDRVNRLQASAESLQVRRGTDKQPFSIKGGGDVRFSFKEEELSELKNRFKLERSISDKD</sequence>